<proteinExistence type="predicted"/>
<name>A0A183EE58_9BILA</name>
<accession>A0A183EE58</accession>
<dbReference type="WBParaSite" id="GPUH_0001927401-mRNA-1">
    <property type="protein sequence ID" value="GPUH_0001927401-mRNA-1"/>
    <property type="gene ID" value="GPUH_0001927401"/>
</dbReference>
<organism evidence="1">
    <name type="scientific">Gongylonema pulchrum</name>
    <dbReference type="NCBI Taxonomy" id="637853"/>
    <lineage>
        <taxon>Eukaryota</taxon>
        <taxon>Metazoa</taxon>
        <taxon>Ecdysozoa</taxon>
        <taxon>Nematoda</taxon>
        <taxon>Chromadorea</taxon>
        <taxon>Rhabditida</taxon>
        <taxon>Spirurina</taxon>
        <taxon>Spiruromorpha</taxon>
        <taxon>Spiruroidea</taxon>
        <taxon>Gongylonematidae</taxon>
        <taxon>Gongylonema</taxon>
    </lineage>
</organism>
<sequence length="138" mass="16236">LSLQDKVLPFLVNLDIEMVAWEKLIRTNIDMARISEAKVEWLLRFNKYKLEMREMLSSLSGPVYEDLESVLSLRYRANIVRNRKARAHNTLTHLIYNFCQKYDTKLALIQIIWHVIIALVIDKPVDLYIVYLKNTTAA</sequence>
<dbReference type="AlphaFoldDB" id="A0A183EE58"/>
<reference evidence="1" key="1">
    <citation type="submission" date="2016-06" db="UniProtKB">
        <authorList>
            <consortium name="WormBaseParasite"/>
        </authorList>
    </citation>
    <scope>IDENTIFICATION</scope>
</reference>
<protein>
    <submittedName>
        <fullName evidence="1">DUF4477 domain-containing protein</fullName>
    </submittedName>
</protein>
<evidence type="ECO:0000313" key="1">
    <source>
        <dbReference type="WBParaSite" id="GPUH_0001927401-mRNA-1"/>
    </source>
</evidence>